<organism evidence="7">
    <name type="scientific">Xenorhabdus szentirmaii</name>
    <dbReference type="NCBI Taxonomy" id="290112"/>
    <lineage>
        <taxon>Bacteria</taxon>
        <taxon>Pseudomonadati</taxon>
        <taxon>Pseudomonadota</taxon>
        <taxon>Gammaproteobacteria</taxon>
        <taxon>Enterobacterales</taxon>
        <taxon>Morganellaceae</taxon>
        <taxon>Xenorhabdus</taxon>
    </lineage>
</organism>
<sequence length="211" mass="23346">MEDLTFSLIAIAGTLLLGAMNPGESFLLVARTTVATSRINGIATALSMGTGSLIFALIAIFGLQGIIKAFPDFYLFIRILGGLYLIYLAYKFSIKKKKAIVNNGSTIVERQSFLQSYFQGLIIQLSNPNTALIFVSVFSVLLGHALTLGMYFVLPSIAFMIDSLWYIFVAIVLSYPKPRNTYLNYKMWFDYLAGALMLFLGLKTLYAALIL</sequence>
<dbReference type="RefSeq" id="WP_038239769.1">
    <property type="nucleotide sequence ID" value="NZ_CAWNPE010000001.1"/>
</dbReference>
<dbReference type="AlphaFoldDB" id="A0AAW3YS91"/>
<feature type="transmembrane region" description="Helical" evidence="6">
    <location>
        <begin position="131"/>
        <end position="151"/>
    </location>
</feature>
<gene>
    <name evidence="7" type="ORF">ID854_11060</name>
</gene>
<comment type="caution">
    <text evidence="7">The sequence shown here is derived from an EMBL/GenBank/DDBJ whole genome shotgun (WGS) entry which is preliminary data.</text>
</comment>
<keyword evidence="3 6" id="KW-0812">Transmembrane</keyword>
<evidence type="ECO:0000256" key="3">
    <source>
        <dbReference type="ARBA" id="ARBA00022692"/>
    </source>
</evidence>
<evidence type="ECO:0000256" key="6">
    <source>
        <dbReference type="SAM" id="Phobius"/>
    </source>
</evidence>
<evidence type="ECO:0000256" key="2">
    <source>
        <dbReference type="ARBA" id="ARBA00022475"/>
    </source>
</evidence>
<proteinExistence type="predicted"/>
<accession>A0AAW3YS91</accession>
<reference evidence="7" key="1">
    <citation type="submission" date="2020-09" db="EMBL/GenBank/DDBJ databases">
        <authorList>
            <person name="Palma L."/>
            <person name="Caballero P."/>
            <person name="Berry C."/>
            <person name="Del Valle E."/>
        </authorList>
    </citation>
    <scope>NUCLEOTIDE SEQUENCE</scope>
    <source>
        <strain evidence="7">M</strain>
    </source>
</reference>
<feature type="transmembrane region" description="Helical" evidence="6">
    <location>
        <begin position="42"/>
        <end position="67"/>
    </location>
</feature>
<dbReference type="InterPro" id="IPR001123">
    <property type="entry name" value="LeuE-type"/>
</dbReference>
<evidence type="ECO:0000256" key="5">
    <source>
        <dbReference type="ARBA" id="ARBA00023136"/>
    </source>
</evidence>
<keyword evidence="5 6" id="KW-0472">Membrane</keyword>
<comment type="subcellular location">
    <subcellularLocation>
        <location evidence="1">Cell membrane</location>
        <topology evidence="1">Multi-pass membrane protein</topology>
    </subcellularLocation>
</comment>
<dbReference type="GO" id="GO:0015171">
    <property type="term" value="F:amino acid transmembrane transporter activity"/>
    <property type="evidence" value="ECO:0007669"/>
    <property type="project" value="TreeGrafter"/>
</dbReference>
<dbReference type="EMBL" id="JACXBF010000244">
    <property type="protein sequence ID" value="MBD2800975.1"/>
    <property type="molecule type" value="Genomic_DNA"/>
</dbReference>
<feature type="transmembrane region" description="Helical" evidence="6">
    <location>
        <begin position="188"/>
        <end position="209"/>
    </location>
</feature>
<reference evidence="7" key="2">
    <citation type="journal article" date="2024" name="Toxins">
        <title>Genome Sequence Analysis of Native Xenorhabdus Strains Isolated from Entomopathogenic Nematodes in Argentina.</title>
        <authorList>
            <person name="Palma L."/>
            <person name="Frizzo L."/>
            <person name="Kaiser S."/>
            <person name="Berry C."/>
            <person name="Caballero P."/>
            <person name="Bode H.B."/>
            <person name="Del Valle E.E."/>
        </authorList>
    </citation>
    <scope>NUCLEOTIDE SEQUENCE</scope>
    <source>
        <strain evidence="7">M</strain>
    </source>
</reference>
<evidence type="ECO:0000256" key="4">
    <source>
        <dbReference type="ARBA" id="ARBA00022989"/>
    </source>
</evidence>
<dbReference type="GO" id="GO:0005886">
    <property type="term" value="C:plasma membrane"/>
    <property type="evidence" value="ECO:0007669"/>
    <property type="project" value="UniProtKB-SubCell"/>
</dbReference>
<dbReference type="GeneID" id="97125675"/>
<dbReference type="Pfam" id="PF01810">
    <property type="entry name" value="LysE"/>
    <property type="match status" value="1"/>
</dbReference>
<protein>
    <submittedName>
        <fullName evidence="7">LysE family transporter</fullName>
    </submittedName>
</protein>
<evidence type="ECO:0000256" key="1">
    <source>
        <dbReference type="ARBA" id="ARBA00004651"/>
    </source>
</evidence>
<feature type="transmembrane region" description="Helical" evidence="6">
    <location>
        <begin position="73"/>
        <end position="90"/>
    </location>
</feature>
<name>A0AAW3YS91_9GAMM</name>
<dbReference type="Proteomes" id="UP001193920">
    <property type="component" value="Unassembled WGS sequence"/>
</dbReference>
<feature type="transmembrane region" description="Helical" evidence="6">
    <location>
        <begin position="157"/>
        <end position="176"/>
    </location>
</feature>
<dbReference type="PANTHER" id="PTHR30086:SF19">
    <property type="entry name" value="THREONINE EFFLUX PROTEIN"/>
    <property type="match status" value="1"/>
</dbReference>
<feature type="transmembrane region" description="Helical" evidence="6">
    <location>
        <begin position="6"/>
        <end position="30"/>
    </location>
</feature>
<keyword evidence="4 6" id="KW-1133">Transmembrane helix</keyword>
<keyword evidence="2" id="KW-1003">Cell membrane</keyword>
<evidence type="ECO:0000313" key="7">
    <source>
        <dbReference type="EMBL" id="MBD2800975.1"/>
    </source>
</evidence>
<dbReference type="PANTHER" id="PTHR30086">
    <property type="entry name" value="ARGININE EXPORTER PROTEIN ARGO"/>
    <property type="match status" value="1"/>
</dbReference>